<dbReference type="InterPro" id="IPR050747">
    <property type="entry name" value="Mitochondrial_chaperone_BCS1"/>
</dbReference>
<dbReference type="GO" id="GO:0005524">
    <property type="term" value="F:ATP binding"/>
    <property type="evidence" value="ECO:0007669"/>
    <property type="project" value="InterPro"/>
</dbReference>
<organism evidence="7 8">
    <name type="scientific">Jatropha curcas</name>
    <name type="common">Barbados nut</name>
    <dbReference type="NCBI Taxonomy" id="180498"/>
    <lineage>
        <taxon>Eukaryota</taxon>
        <taxon>Viridiplantae</taxon>
        <taxon>Streptophyta</taxon>
        <taxon>Embryophyta</taxon>
        <taxon>Tracheophyta</taxon>
        <taxon>Spermatophyta</taxon>
        <taxon>Magnoliopsida</taxon>
        <taxon>eudicotyledons</taxon>
        <taxon>Gunneridae</taxon>
        <taxon>Pentapetalae</taxon>
        <taxon>rosids</taxon>
        <taxon>fabids</taxon>
        <taxon>Malpighiales</taxon>
        <taxon>Euphorbiaceae</taxon>
        <taxon>Crotonoideae</taxon>
        <taxon>Jatropheae</taxon>
        <taxon>Jatropha</taxon>
    </lineage>
</organism>
<protein>
    <recommendedName>
        <fullName evidence="6">AAA+ ATPase domain-containing protein</fullName>
    </recommendedName>
</protein>
<dbReference type="Pfam" id="PF14363">
    <property type="entry name" value="AAA_assoc"/>
    <property type="match status" value="1"/>
</dbReference>
<dbReference type="PANTHER" id="PTHR23070">
    <property type="entry name" value="BCS1 AAA-TYPE ATPASE"/>
    <property type="match status" value="1"/>
</dbReference>
<name>A0A067KL44_JATCU</name>
<dbReference type="GO" id="GO:0016887">
    <property type="term" value="F:ATP hydrolysis activity"/>
    <property type="evidence" value="ECO:0007669"/>
    <property type="project" value="InterPro"/>
</dbReference>
<keyword evidence="8" id="KW-1185">Reference proteome</keyword>
<dbReference type="InterPro" id="IPR025753">
    <property type="entry name" value="AAA_N_dom"/>
</dbReference>
<dbReference type="InterPro" id="IPR027417">
    <property type="entry name" value="P-loop_NTPase"/>
</dbReference>
<keyword evidence="3" id="KW-0378">Hydrolase</keyword>
<comment type="catalytic activity">
    <reaction evidence="5">
        <text>ATP + H2O = ADP + phosphate + H(+)</text>
        <dbReference type="Rhea" id="RHEA:13065"/>
        <dbReference type="ChEBI" id="CHEBI:15377"/>
        <dbReference type="ChEBI" id="CHEBI:15378"/>
        <dbReference type="ChEBI" id="CHEBI:30616"/>
        <dbReference type="ChEBI" id="CHEBI:43474"/>
        <dbReference type="ChEBI" id="CHEBI:456216"/>
    </reaction>
</comment>
<keyword evidence="4" id="KW-0460">Magnesium</keyword>
<dbReference type="Proteomes" id="UP000027138">
    <property type="component" value="Unassembled WGS sequence"/>
</dbReference>
<dbReference type="EMBL" id="KK914581">
    <property type="protein sequence ID" value="KDP32534.1"/>
    <property type="molecule type" value="Genomic_DNA"/>
</dbReference>
<dbReference type="Pfam" id="PF25568">
    <property type="entry name" value="AAA_lid_At3g28540"/>
    <property type="match status" value="1"/>
</dbReference>
<dbReference type="InterPro" id="IPR003593">
    <property type="entry name" value="AAA+_ATPase"/>
</dbReference>
<comment type="cofactor">
    <cofactor evidence="1">
        <name>Mg(2+)</name>
        <dbReference type="ChEBI" id="CHEBI:18420"/>
    </cofactor>
</comment>
<evidence type="ECO:0000313" key="7">
    <source>
        <dbReference type="EMBL" id="KDP32534.1"/>
    </source>
</evidence>
<reference evidence="7 8" key="1">
    <citation type="journal article" date="2014" name="PLoS ONE">
        <title>Global Analysis of Gene Expression Profiles in Physic Nut (Jatropha curcas L.) Seedlings Exposed to Salt Stress.</title>
        <authorList>
            <person name="Zhang L."/>
            <person name="Zhang C."/>
            <person name="Wu P."/>
            <person name="Chen Y."/>
            <person name="Li M."/>
            <person name="Jiang H."/>
            <person name="Wu G."/>
        </authorList>
    </citation>
    <scope>NUCLEOTIDE SEQUENCE [LARGE SCALE GENOMIC DNA]</scope>
    <source>
        <strain evidence="8">cv. GZQX0401</strain>
        <tissue evidence="7">Young leaves</tissue>
    </source>
</reference>
<comment type="similarity">
    <text evidence="2">Belongs to the AAA ATPase family. BCS1 subfamily.</text>
</comment>
<dbReference type="SUPFAM" id="SSF52540">
    <property type="entry name" value="P-loop containing nucleoside triphosphate hydrolases"/>
    <property type="match status" value="1"/>
</dbReference>
<proteinExistence type="inferred from homology"/>
<evidence type="ECO:0000256" key="3">
    <source>
        <dbReference type="ARBA" id="ARBA00022801"/>
    </source>
</evidence>
<evidence type="ECO:0000256" key="2">
    <source>
        <dbReference type="ARBA" id="ARBA00007448"/>
    </source>
</evidence>
<evidence type="ECO:0000256" key="4">
    <source>
        <dbReference type="ARBA" id="ARBA00022842"/>
    </source>
</evidence>
<dbReference type="Pfam" id="PF00004">
    <property type="entry name" value="AAA"/>
    <property type="match status" value="1"/>
</dbReference>
<evidence type="ECO:0000256" key="1">
    <source>
        <dbReference type="ARBA" id="ARBA00001946"/>
    </source>
</evidence>
<dbReference type="Gene3D" id="6.10.280.40">
    <property type="match status" value="1"/>
</dbReference>
<evidence type="ECO:0000313" key="8">
    <source>
        <dbReference type="Proteomes" id="UP000027138"/>
    </source>
</evidence>
<gene>
    <name evidence="7" type="ORF">JCGZ_14737</name>
</gene>
<accession>A0A067KL44</accession>
<feature type="domain" description="AAA+ ATPase" evidence="6">
    <location>
        <begin position="226"/>
        <end position="361"/>
    </location>
</feature>
<dbReference type="InterPro" id="IPR058017">
    <property type="entry name" value="At3g28540-like_C"/>
</dbReference>
<dbReference type="Gene3D" id="3.40.50.300">
    <property type="entry name" value="P-loop containing nucleotide triphosphate hydrolases"/>
    <property type="match status" value="1"/>
</dbReference>
<evidence type="ECO:0000256" key="5">
    <source>
        <dbReference type="ARBA" id="ARBA00049360"/>
    </source>
</evidence>
<dbReference type="OrthoDB" id="839431at2759"/>
<sequence length="429" mass="49408">MISYLKTQTSAKLLTTVASVAASAILIPKFLSILKCSPHFSSQQSSIVIEDDQEYGALNEEFRAVEIYLGTKLSSSFKRLRVIRDRDMKKPVFALNINEEVTDVFENVQVKWRLVFRHVEASQYRREYYIRYYELTFEKKNEDKVLNCYLPYIYKLSKTIIDECKEIRLYQVEYDCGGVSEYPFEFDHPITFETLAIDSEIKAMVANDLNRFINGEECYRSNGKGWRRSYLLYGPPGTGKSSLIAAMANQLNYDIYDFDLSKLFEHNPEFLRSLICDSSSKSLLVVEDIDCSIQQQNQESEDKSANNGKTLVKLMELIDEAWSNCGGGQVLVLTTSNKEIISELLKPSSLIDMQINMSYCTITAFNQLVFNHFGIRHHMIYKEIEELLQKVEVSIAEVAVELMKSLDAEVSLQGLVKFLHYKLAEQDKY</sequence>
<dbReference type="GO" id="GO:0006950">
    <property type="term" value="P:response to stress"/>
    <property type="evidence" value="ECO:0007669"/>
    <property type="project" value="UniProtKB-ARBA"/>
</dbReference>
<dbReference type="AlphaFoldDB" id="A0A067KL44"/>
<evidence type="ECO:0000259" key="6">
    <source>
        <dbReference type="SMART" id="SM00382"/>
    </source>
</evidence>
<dbReference type="InterPro" id="IPR003959">
    <property type="entry name" value="ATPase_AAA_core"/>
</dbReference>
<dbReference type="SMART" id="SM00382">
    <property type="entry name" value="AAA"/>
    <property type="match status" value="1"/>
</dbReference>
<dbReference type="STRING" id="180498.A0A067KL44"/>